<feature type="transmembrane region" description="Helical" evidence="1">
    <location>
        <begin position="226"/>
        <end position="244"/>
    </location>
</feature>
<keyword evidence="1" id="KW-1133">Transmembrane helix</keyword>
<dbReference type="Proteomes" id="UP001499987">
    <property type="component" value="Unassembled WGS sequence"/>
</dbReference>
<feature type="transmembrane region" description="Helical" evidence="1">
    <location>
        <begin position="251"/>
        <end position="275"/>
    </location>
</feature>
<comment type="caution">
    <text evidence="2">The sequence shown here is derived from an EMBL/GenBank/DDBJ whole genome shotgun (WGS) entry which is preliminary data.</text>
</comment>
<feature type="transmembrane region" description="Helical" evidence="1">
    <location>
        <begin position="133"/>
        <end position="154"/>
    </location>
</feature>
<dbReference type="RefSeq" id="WP_344622541.1">
    <property type="nucleotide sequence ID" value="NZ_BAAALD010000008.1"/>
</dbReference>
<dbReference type="EMBL" id="BAAALD010000008">
    <property type="protein sequence ID" value="GAA1074119.1"/>
    <property type="molecule type" value="Genomic_DNA"/>
</dbReference>
<sequence>MTTRPFTAAMRLYPAAYRAERGPELAAVYADTTAGAGRLAAARELTGIAGYGLRLRTGLTSAAPGGRLPAAAAPLLLAAGAGTAVPDFLMLVLENRWGAPVPGGDRWLFLLVAVGQLAAAAAGLAGRWAAARLLVPPVVLGVAGLAYLRIGHVMSPTYPRFDVATVVWLGATLLPPLIWSALLLAAPPDLLPRPSVRRMLGAAALAAASLELYSEFSPLLHGGPEAFLLPPLLSAALIALGLVAASRGRVLPVAVVLALVPAMAGETLGQLYVVFGNLRSSELVLVAAAGVAASVALLVRRGRSAELPPAVG</sequence>
<organism evidence="2 3">
    <name type="scientific">Kitasatospora arboriphila</name>
    <dbReference type="NCBI Taxonomy" id="258052"/>
    <lineage>
        <taxon>Bacteria</taxon>
        <taxon>Bacillati</taxon>
        <taxon>Actinomycetota</taxon>
        <taxon>Actinomycetes</taxon>
        <taxon>Kitasatosporales</taxon>
        <taxon>Streptomycetaceae</taxon>
        <taxon>Kitasatospora</taxon>
    </lineage>
</organism>
<evidence type="ECO:0000313" key="3">
    <source>
        <dbReference type="Proteomes" id="UP001499987"/>
    </source>
</evidence>
<keyword evidence="3" id="KW-1185">Reference proteome</keyword>
<feature type="transmembrane region" description="Helical" evidence="1">
    <location>
        <begin position="71"/>
        <end position="92"/>
    </location>
</feature>
<keyword evidence="1" id="KW-0812">Transmembrane</keyword>
<protein>
    <submittedName>
        <fullName evidence="2">Uncharacterized protein</fullName>
    </submittedName>
</protein>
<name>A0ABN1TC83_9ACTN</name>
<accession>A0ABN1TC83</accession>
<feature type="transmembrane region" description="Helical" evidence="1">
    <location>
        <begin position="107"/>
        <end position="126"/>
    </location>
</feature>
<proteinExistence type="predicted"/>
<feature type="transmembrane region" description="Helical" evidence="1">
    <location>
        <begin position="166"/>
        <end position="186"/>
    </location>
</feature>
<evidence type="ECO:0000313" key="2">
    <source>
        <dbReference type="EMBL" id="GAA1074119.1"/>
    </source>
</evidence>
<evidence type="ECO:0000256" key="1">
    <source>
        <dbReference type="SAM" id="Phobius"/>
    </source>
</evidence>
<gene>
    <name evidence="2" type="ORF">GCM10009663_13190</name>
</gene>
<keyword evidence="1" id="KW-0472">Membrane</keyword>
<feature type="transmembrane region" description="Helical" evidence="1">
    <location>
        <begin position="281"/>
        <end position="299"/>
    </location>
</feature>
<reference evidence="2 3" key="1">
    <citation type="journal article" date="2019" name="Int. J. Syst. Evol. Microbiol.">
        <title>The Global Catalogue of Microorganisms (GCM) 10K type strain sequencing project: providing services to taxonomists for standard genome sequencing and annotation.</title>
        <authorList>
            <consortium name="The Broad Institute Genomics Platform"/>
            <consortium name="The Broad Institute Genome Sequencing Center for Infectious Disease"/>
            <person name="Wu L."/>
            <person name="Ma J."/>
        </authorList>
    </citation>
    <scope>NUCLEOTIDE SEQUENCE [LARGE SCALE GENOMIC DNA]</scope>
    <source>
        <strain evidence="2 3">JCM 13002</strain>
    </source>
</reference>